<evidence type="ECO:0000256" key="14">
    <source>
        <dbReference type="SAM" id="SignalP"/>
    </source>
</evidence>
<dbReference type="InterPro" id="IPR000531">
    <property type="entry name" value="Beta-barrel_TonB"/>
</dbReference>
<dbReference type="PANTHER" id="PTHR30069">
    <property type="entry name" value="TONB-DEPENDENT OUTER MEMBRANE RECEPTOR"/>
    <property type="match status" value="1"/>
</dbReference>
<dbReference type="PANTHER" id="PTHR30069:SF29">
    <property type="entry name" value="HEMOGLOBIN AND HEMOGLOBIN-HAPTOGLOBIN-BINDING PROTEIN 1-RELATED"/>
    <property type="match status" value="1"/>
</dbReference>
<dbReference type="InterPro" id="IPR037066">
    <property type="entry name" value="Plug_dom_sf"/>
</dbReference>
<keyword evidence="8 11" id="KW-0472">Membrane</keyword>
<evidence type="ECO:0000256" key="3">
    <source>
        <dbReference type="ARBA" id="ARBA00022448"/>
    </source>
</evidence>
<evidence type="ECO:0000313" key="17">
    <source>
        <dbReference type="EMBL" id="GAA5164323.1"/>
    </source>
</evidence>
<dbReference type="InterPro" id="IPR010949">
    <property type="entry name" value="TonB_Hb/transfer/lactofer_rcpt"/>
</dbReference>
<comment type="caution">
    <text evidence="17">The sequence shown here is derived from an EMBL/GenBank/DDBJ whole genome shotgun (WGS) entry which is preliminary data.</text>
</comment>
<evidence type="ECO:0000256" key="7">
    <source>
        <dbReference type="ARBA" id="ARBA00023077"/>
    </source>
</evidence>
<evidence type="ECO:0000256" key="11">
    <source>
        <dbReference type="PROSITE-ProRule" id="PRU01360"/>
    </source>
</evidence>
<feature type="domain" description="TonB-dependent receptor-like beta-barrel" evidence="15">
    <location>
        <begin position="271"/>
        <end position="697"/>
    </location>
</feature>
<feature type="signal peptide" evidence="14">
    <location>
        <begin position="1"/>
        <end position="24"/>
    </location>
</feature>
<dbReference type="SUPFAM" id="SSF56935">
    <property type="entry name" value="Porins"/>
    <property type="match status" value="1"/>
</dbReference>
<evidence type="ECO:0000256" key="12">
    <source>
        <dbReference type="RuleBase" id="RU003357"/>
    </source>
</evidence>
<organism evidence="17 18">
    <name type="scientific">Viridibacterium curvum</name>
    <dbReference type="NCBI Taxonomy" id="1101404"/>
    <lineage>
        <taxon>Bacteria</taxon>
        <taxon>Pseudomonadati</taxon>
        <taxon>Pseudomonadota</taxon>
        <taxon>Betaproteobacteria</taxon>
        <taxon>Rhodocyclales</taxon>
        <taxon>Rhodocyclaceae</taxon>
        <taxon>Viridibacterium</taxon>
    </lineage>
</organism>
<dbReference type="Proteomes" id="UP001500547">
    <property type="component" value="Unassembled WGS sequence"/>
</dbReference>
<accession>A0ABP9QMU0</accession>
<evidence type="ECO:0000256" key="10">
    <source>
        <dbReference type="ARBA" id="ARBA00023237"/>
    </source>
</evidence>
<keyword evidence="4 11" id="KW-1134">Transmembrane beta strand</keyword>
<keyword evidence="6 14" id="KW-0732">Signal</keyword>
<comment type="similarity">
    <text evidence="2 11 12">Belongs to the TonB-dependent receptor family.</text>
</comment>
<gene>
    <name evidence="17" type="ORF">GCM10025770_17970</name>
</gene>
<keyword evidence="7 12" id="KW-0798">TonB box</keyword>
<protein>
    <submittedName>
        <fullName evidence="17">TonB-dependent hemoglobin/transferrin/lactoferrin family receptor</fullName>
    </submittedName>
</protein>
<feature type="chain" id="PRO_5045393295" evidence="14">
    <location>
        <begin position="25"/>
        <end position="736"/>
    </location>
</feature>
<keyword evidence="5 11" id="KW-0812">Transmembrane</keyword>
<evidence type="ECO:0000256" key="13">
    <source>
        <dbReference type="SAM" id="MobiDB-lite"/>
    </source>
</evidence>
<dbReference type="InterPro" id="IPR039426">
    <property type="entry name" value="TonB-dep_rcpt-like"/>
</dbReference>
<evidence type="ECO:0000259" key="16">
    <source>
        <dbReference type="Pfam" id="PF07715"/>
    </source>
</evidence>
<evidence type="ECO:0000256" key="2">
    <source>
        <dbReference type="ARBA" id="ARBA00009810"/>
    </source>
</evidence>
<feature type="compositionally biased region" description="Polar residues" evidence="13">
    <location>
        <begin position="234"/>
        <end position="246"/>
    </location>
</feature>
<dbReference type="Pfam" id="PF07715">
    <property type="entry name" value="Plug"/>
    <property type="match status" value="1"/>
</dbReference>
<dbReference type="Gene3D" id="2.40.170.20">
    <property type="entry name" value="TonB-dependent receptor, beta-barrel domain"/>
    <property type="match status" value="1"/>
</dbReference>
<evidence type="ECO:0000313" key="18">
    <source>
        <dbReference type="Proteomes" id="UP001500547"/>
    </source>
</evidence>
<evidence type="ECO:0000256" key="4">
    <source>
        <dbReference type="ARBA" id="ARBA00022452"/>
    </source>
</evidence>
<proteinExistence type="inferred from homology"/>
<comment type="subcellular location">
    <subcellularLocation>
        <location evidence="1 11">Cell outer membrane</location>
        <topology evidence="1 11">Multi-pass membrane protein</topology>
    </subcellularLocation>
</comment>
<dbReference type="Gene3D" id="2.170.130.10">
    <property type="entry name" value="TonB-dependent receptor, plug domain"/>
    <property type="match status" value="1"/>
</dbReference>
<keyword evidence="10 11" id="KW-0998">Cell outer membrane</keyword>
<evidence type="ECO:0000256" key="5">
    <source>
        <dbReference type="ARBA" id="ARBA00022692"/>
    </source>
</evidence>
<dbReference type="NCBIfam" id="TIGR01786">
    <property type="entry name" value="TonB-hemlactrns"/>
    <property type="match status" value="1"/>
</dbReference>
<evidence type="ECO:0000259" key="15">
    <source>
        <dbReference type="Pfam" id="PF00593"/>
    </source>
</evidence>
<dbReference type="EMBL" id="BAABLD010000008">
    <property type="protein sequence ID" value="GAA5164323.1"/>
    <property type="molecule type" value="Genomic_DNA"/>
</dbReference>
<dbReference type="InterPro" id="IPR011276">
    <property type="entry name" value="TonB_haem/Hb_rcpt"/>
</dbReference>
<sequence length="736" mass="79984">MLRKTPLALALGMAWGFAPAPLLAQQSTPSQPGVTQLDEVTVSSTRTERRVDNVPSTVTVTPARRIEEQNARDIKDAFRDELDVNVRGAATRFTAAGAATGRAGNEGINIRGLEGNRVLMLVDGIRLPNSFNFASFSTGRGDYLEVDGLKTAEVLRGPASTQYGSDGVAGAVSFRTLDPLDILKTGSTSNGFMRGGYSSIDNSYNTTLAAAGRTGDVEALVLGSYRQGHEVGNKGSNDAQNSNRTKPNPVDYDNGYLLGKLNYAITGKHKIGLTAESQRREQNTEVYSGRAVPPYAASSVIDLDTTDRIDRQRVSLEHRFGDVNGSWLQRAETRLYWQDAKVNQFSAEDRFTSADRTRNNTYKQSVVGLATQLESNFSGTANQRVTYGFDASRSEFSGVRDGTVAPFGETFPTKPFPDTLYTQLGAFVQDEVELGKVSLIPGLRFDRYTLTPSGDGYIGETSKLSGQAATPRLGLVWRALPALAPYAQYAQGYRAPTPDQVNNGFTNSASGYKSIGNPNLKAERSNSVEVGLRGKVDTLRYSLAAFDNRYKDFISQTVVSGAGTVSDPSIYQYVNYSKARIRGWEARSELQFLERWTANAGVAYARGTTTTNGVQAPLDTIQPMKVVAGLRYDQAAWGARATVTHSRAKKQADTNGIAVSSTTTTPAYATPSYTVLDLGATWRPVKNVSVQASLNNVFDKKYWRWSDTYGVADNSTTKDAYTAPGRNASVSLRYDF</sequence>
<name>A0ABP9QMU0_9RHOO</name>
<dbReference type="RefSeq" id="WP_345532574.1">
    <property type="nucleotide sequence ID" value="NZ_BAABLD010000008.1"/>
</dbReference>
<dbReference type="CDD" id="cd01347">
    <property type="entry name" value="ligand_gated_channel"/>
    <property type="match status" value="1"/>
</dbReference>
<dbReference type="InterPro" id="IPR012910">
    <property type="entry name" value="Plug_dom"/>
</dbReference>
<dbReference type="InterPro" id="IPR036942">
    <property type="entry name" value="Beta-barrel_TonB_sf"/>
</dbReference>
<feature type="domain" description="TonB-dependent receptor plug" evidence="16">
    <location>
        <begin position="52"/>
        <end position="171"/>
    </location>
</feature>
<keyword evidence="9 17" id="KW-0675">Receptor</keyword>
<dbReference type="NCBIfam" id="TIGR01785">
    <property type="entry name" value="TonB-hemin"/>
    <property type="match status" value="1"/>
</dbReference>
<reference evidence="18" key="1">
    <citation type="journal article" date="2019" name="Int. J. Syst. Evol. Microbiol.">
        <title>The Global Catalogue of Microorganisms (GCM) 10K type strain sequencing project: providing services to taxonomists for standard genome sequencing and annotation.</title>
        <authorList>
            <consortium name="The Broad Institute Genomics Platform"/>
            <consortium name="The Broad Institute Genome Sequencing Center for Infectious Disease"/>
            <person name="Wu L."/>
            <person name="Ma J."/>
        </authorList>
    </citation>
    <scope>NUCLEOTIDE SEQUENCE [LARGE SCALE GENOMIC DNA]</scope>
    <source>
        <strain evidence="18">JCM 18715</strain>
    </source>
</reference>
<evidence type="ECO:0000256" key="1">
    <source>
        <dbReference type="ARBA" id="ARBA00004571"/>
    </source>
</evidence>
<evidence type="ECO:0000256" key="6">
    <source>
        <dbReference type="ARBA" id="ARBA00022729"/>
    </source>
</evidence>
<dbReference type="Pfam" id="PF00593">
    <property type="entry name" value="TonB_dep_Rec_b-barrel"/>
    <property type="match status" value="1"/>
</dbReference>
<evidence type="ECO:0000256" key="9">
    <source>
        <dbReference type="ARBA" id="ARBA00023170"/>
    </source>
</evidence>
<feature type="region of interest" description="Disordered" evidence="13">
    <location>
        <begin position="228"/>
        <end position="251"/>
    </location>
</feature>
<keyword evidence="3 11" id="KW-0813">Transport</keyword>
<evidence type="ECO:0000256" key="8">
    <source>
        <dbReference type="ARBA" id="ARBA00023136"/>
    </source>
</evidence>
<dbReference type="PROSITE" id="PS52016">
    <property type="entry name" value="TONB_DEPENDENT_REC_3"/>
    <property type="match status" value="1"/>
</dbReference>
<keyword evidence="18" id="KW-1185">Reference proteome</keyword>